<reference evidence="2 3" key="1">
    <citation type="submission" date="2015-01" db="EMBL/GenBank/DDBJ databases">
        <title>Complete genome of Pseudomonas batumici UCM B-321 producer of the batumin antibiotic with strong antistaphilococcal and potential anticancer activity.</title>
        <authorList>
            <person name="Klochko V.V."/>
            <person name="Zelena L.B."/>
            <person name="Elena K.A."/>
            <person name="Reva O.N."/>
        </authorList>
    </citation>
    <scope>NUCLEOTIDE SEQUENCE [LARGE SCALE GENOMIC DNA]</scope>
    <source>
        <strain evidence="2 3">UCM B-321</strain>
    </source>
</reference>
<evidence type="ECO:0000259" key="1">
    <source>
        <dbReference type="Pfam" id="PF16242"/>
    </source>
</evidence>
<dbReference type="Gene3D" id="2.30.110.10">
    <property type="entry name" value="Electron Transport, Fmn-binding Protein, Chain A"/>
    <property type="match status" value="1"/>
</dbReference>
<dbReference type="OrthoDB" id="1432662at2"/>
<comment type="caution">
    <text evidence="2">The sequence shown here is derived from an EMBL/GenBank/DDBJ whole genome shotgun (WGS) entry which is preliminary data.</text>
</comment>
<evidence type="ECO:0000313" key="2">
    <source>
        <dbReference type="EMBL" id="KIH83556.1"/>
    </source>
</evidence>
<evidence type="ECO:0000313" key="3">
    <source>
        <dbReference type="Proteomes" id="UP000031535"/>
    </source>
</evidence>
<organism evidence="2 3">
    <name type="scientific">Pseudomonas batumici</name>
    <dbReference type="NCBI Taxonomy" id="226910"/>
    <lineage>
        <taxon>Bacteria</taxon>
        <taxon>Pseudomonadati</taxon>
        <taxon>Pseudomonadota</taxon>
        <taxon>Gammaproteobacteria</taxon>
        <taxon>Pseudomonadales</taxon>
        <taxon>Pseudomonadaceae</taxon>
        <taxon>Pseudomonas</taxon>
    </lineage>
</organism>
<name>A0A0C2I2V9_9PSED</name>
<dbReference type="EMBL" id="JXDG01000035">
    <property type="protein sequence ID" value="KIH83556.1"/>
    <property type="molecule type" value="Genomic_DNA"/>
</dbReference>
<proteinExistence type="predicted"/>
<dbReference type="InterPro" id="IPR038725">
    <property type="entry name" value="YdaG_split_barrel_FMN-bd"/>
</dbReference>
<dbReference type="Proteomes" id="UP000031535">
    <property type="component" value="Unassembled WGS sequence"/>
</dbReference>
<accession>A0A0C2I2V9</accession>
<dbReference type="PANTHER" id="PTHR34818:SF1">
    <property type="entry name" value="PROTEIN BLI-3"/>
    <property type="match status" value="1"/>
</dbReference>
<dbReference type="Pfam" id="PF16242">
    <property type="entry name" value="Pyrid_ox_like"/>
    <property type="match status" value="1"/>
</dbReference>
<dbReference type="AlphaFoldDB" id="A0A0C2I2V9"/>
<dbReference type="SUPFAM" id="SSF50475">
    <property type="entry name" value="FMN-binding split barrel"/>
    <property type="match status" value="1"/>
</dbReference>
<dbReference type="PANTHER" id="PTHR34818">
    <property type="entry name" value="PROTEIN BLI-3"/>
    <property type="match status" value="1"/>
</dbReference>
<dbReference type="PATRIC" id="fig|226910.6.peg.2672"/>
<keyword evidence="3" id="KW-1185">Reference proteome</keyword>
<protein>
    <submittedName>
        <fullName evidence="2">General stress protein 26</fullName>
    </submittedName>
</protein>
<sequence length="163" mass="18295">MQTDKTESLLHIARSIVAKVPYCMAITVTEAGHANARIVEPYSLSEHWSVRFLTGRQCRKVQEMQHTGRMTLSYQCDEDHAYVTLLGQAKVLDHDPALKSTMWRKNSDVWFPGGPFDPDVVVIELLVEQIELWCLKLGVAPPPLGLQAAILKRDGAEWITLVG</sequence>
<gene>
    <name evidence="2" type="ORF">UCMB321_2682</name>
</gene>
<feature type="domain" description="General stress protein FMN-binding split barrel" evidence="1">
    <location>
        <begin position="15"/>
        <end position="134"/>
    </location>
</feature>
<dbReference type="STRING" id="226910.UCMB321_2682"/>
<dbReference type="InterPro" id="IPR012349">
    <property type="entry name" value="Split_barrel_FMN-bd"/>
</dbReference>
<dbReference type="RefSeq" id="WP_052451182.1">
    <property type="nucleotide sequence ID" value="NZ_JXDG01000035.1"/>
</dbReference>
<dbReference type="InterPro" id="IPR052917">
    <property type="entry name" value="Stress-Dev_Protein"/>
</dbReference>